<comment type="caution">
    <text evidence="1">The sequence shown here is derived from an EMBL/GenBank/DDBJ whole genome shotgun (WGS) entry which is preliminary data.</text>
</comment>
<accession>A0ABT0WFF2</accession>
<sequence length="56" mass="6640">MKNRIGTLVITHGKPTWTRLQVGRIVGIGNERYYKVRYSNGRIAWIKKEDILFYND</sequence>
<keyword evidence="2" id="KW-1185">Reference proteome</keyword>
<dbReference type="Proteomes" id="UP001523262">
    <property type="component" value="Unassembled WGS sequence"/>
</dbReference>
<name>A0ABT0WFF2_9BACI</name>
<protein>
    <submittedName>
        <fullName evidence="1">Uncharacterized protein</fullName>
    </submittedName>
</protein>
<dbReference type="EMBL" id="JAMQCR010000002">
    <property type="protein sequence ID" value="MCM2534973.1"/>
    <property type="molecule type" value="Genomic_DNA"/>
</dbReference>
<gene>
    <name evidence="1" type="ORF">NDK43_24855</name>
</gene>
<evidence type="ECO:0000313" key="1">
    <source>
        <dbReference type="EMBL" id="MCM2534973.1"/>
    </source>
</evidence>
<reference evidence="1 2" key="1">
    <citation type="submission" date="2022-06" db="EMBL/GenBank/DDBJ databases">
        <authorList>
            <person name="Jeon C.O."/>
        </authorList>
    </citation>
    <scope>NUCLEOTIDE SEQUENCE [LARGE SCALE GENOMIC DNA]</scope>
    <source>
        <strain evidence="1 2">KCTC 13943</strain>
    </source>
</reference>
<evidence type="ECO:0000313" key="2">
    <source>
        <dbReference type="Proteomes" id="UP001523262"/>
    </source>
</evidence>
<proteinExistence type="predicted"/>
<organism evidence="1 2">
    <name type="scientific">Neobacillus pocheonensis</name>
    <dbReference type="NCBI Taxonomy" id="363869"/>
    <lineage>
        <taxon>Bacteria</taxon>
        <taxon>Bacillati</taxon>
        <taxon>Bacillota</taxon>
        <taxon>Bacilli</taxon>
        <taxon>Bacillales</taxon>
        <taxon>Bacillaceae</taxon>
        <taxon>Neobacillus</taxon>
    </lineage>
</organism>